<evidence type="ECO:0000256" key="10">
    <source>
        <dbReference type="SAM" id="Phobius"/>
    </source>
</evidence>
<keyword evidence="7" id="KW-0653">Protein transport</keyword>
<evidence type="ECO:0000256" key="3">
    <source>
        <dbReference type="ARBA" id="ARBA00022448"/>
    </source>
</evidence>
<name>A0ABV7WST9_9GAMM</name>
<dbReference type="NCBIfam" id="TIGR01352">
    <property type="entry name" value="tonB_Cterm"/>
    <property type="match status" value="1"/>
</dbReference>
<proteinExistence type="inferred from homology"/>
<dbReference type="EMBL" id="JBHRYN010000008">
    <property type="protein sequence ID" value="MFC3701128.1"/>
    <property type="molecule type" value="Genomic_DNA"/>
</dbReference>
<evidence type="ECO:0000256" key="9">
    <source>
        <dbReference type="ARBA" id="ARBA00023136"/>
    </source>
</evidence>
<dbReference type="Proteomes" id="UP001595710">
    <property type="component" value="Unassembled WGS sequence"/>
</dbReference>
<evidence type="ECO:0000256" key="6">
    <source>
        <dbReference type="ARBA" id="ARBA00022692"/>
    </source>
</evidence>
<comment type="similarity">
    <text evidence="2">Belongs to the TonB family.</text>
</comment>
<keyword evidence="3" id="KW-0813">Transport</keyword>
<comment type="caution">
    <text evidence="12">The sequence shown here is derived from an EMBL/GenBank/DDBJ whole genome shotgun (WGS) entry which is preliminary data.</text>
</comment>
<evidence type="ECO:0000256" key="2">
    <source>
        <dbReference type="ARBA" id="ARBA00006555"/>
    </source>
</evidence>
<evidence type="ECO:0000256" key="7">
    <source>
        <dbReference type="ARBA" id="ARBA00022927"/>
    </source>
</evidence>
<feature type="domain" description="TonB C-terminal" evidence="11">
    <location>
        <begin position="195"/>
        <end position="294"/>
    </location>
</feature>
<evidence type="ECO:0000256" key="4">
    <source>
        <dbReference type="ARBA" id="ARBA00022475"/>
    </source>
</evidence>
<comment type="subcellular location">
    <subcellularLocation>
        <location evidence="1">Cell inner membrane</location>
        <topology evidence="1">Single-pass membrane protein</topology>
        <orientation evidence="1">Periplasmic side</orientation>
    </subcellularLocation>
</comment>
<dbReference type="InterPro" id="IPR037682">
    <property type="entry name" value="TonB_C"/>
</dbReference>
<protein>
    <submittedName>
        <fullName evidence="12">Energy transducer TonB</fullName>
    </submittedName>
</protein>
<dbReference type="InterPro" id="IPR006260">
    <property type="entry name" value="TonB/TolA_C"/>
</dbReference>
<dbReference type="PANTHER" id="PTHR33446">
    <property type="entry name" value="PROTEIN TONB-RELATED"/>
    <property type="match status" value="1"/>
</dbReference>
<accession>A0ABV7WST9</accession>
<keyword evidence="6 10" id="KW-0812">Transmembrane</keyword>
<organism evidence="12 13">
    <name type="scientific">Reinekea marina</name>
    <dbReference type="NCBI Taxonomy" id="1310421"/>
    <lineage>
        <taxon>Bacteria</taxon>
        <taxon>Pseudomonadati</taxon>
        <taxon>Pseudomonadota</taxon>
        <taxon>Gammaproteobacteria</taxon>
        <taxon>Oceanospirillales</taxon>
        <taxon>Saccharospirillaceae</taxon>
        <taxon>Reinekea</taxon>
    </lineage>
</organism>
<evidence type="ECO:0000256" key="1">
    <source>
        <dbReference type="ARBA" id="ARBA00004383"/>
    </source>
</evidence>
<dbReference type="Pfam" id="PF03544">
    <property type="entry name" value="TonB_C"/>
    <property type="match status" value="1"/>
</dbReference>
<keyword evidence="13" id="KW-1185">Reference proteome</keyword>
<sequence>MATQTAKIGAIDRLSFTVFLAIALHALLIFGVSFSSFTQKQSSPTLDVTLSVHKSNEEVSLDEADFLADNDQVGSGTLDDKQLLKSDQEADIEENQIFQTTPTIQHLAYTELSVSHDRIITTSKLSDFAANSSSSDDGSADSANAEQENIILNNITDVATLKALLDDSRQNYAKRPRTKTLTAVSAKRAADAAYIHNWLQKVERIGNQNYPEAARERRLIGSVGLAVEINEDGSLRSVSVTRPSGSSILDQAAKQIVHLSAPFEPLSAEVLEDNNVLVIMRTWHFRVDGQTRFSADG</sequence>
<keyword evidence="5" id="KW-0997">Cell inner membrane</keyword>
<reference evidence="13" key="1">
    <citation type="journal article" date="2019" name="Int. J. Syst. Evol. Microbiol.">
        <title>The Global Catalogue of Microorganisms (GCM) 10K type strain sequencing project: providing services to taxonomists for standard genome sequencing and annotation.</title>
        <authorList>
            <consortium name="The Broad Institute Genomics Platform"/>
            <consortium name="The Broad Institute Genome Sequencing Center for Infectious Disease"/>
            <person name="Wu L."/>
            <person name="Ma J."/>
        </authorList>
    </citation>
    <scope>NUCLEOTIDE SEQUENCE [LARGE SCALE GENOMIC DNA]</scope>
    <source>
        <strain evidence="13">CECT 8288</strain>
    </source>
</reference>
<feature type="transmembrane region" description="Helical" evidence="10">
    <location>
        <begin position="14"/>
        <end position="34"/>
    </location>
</feature>
<dbReference type="PANTHER" id="PTHR33446:SF11">
    <property type="entry name" value="TONB3"/>
    <property type="match status" value="1"/>
</dbReference>
<evidence type="ECO:0000313" key="13">
    <source>
        <dbReference type="Proteomes" id="UP001595710"/>
    </source>
</evidence>
<dbReference type="InterPro" id="IPR051045">
    <property type="entry name" value="TonB-dependent_transducer"/>
</dbReference>
<dbReference type="RefSeq" id="WP_215999849.1">
    <property type="nucleotide sequence ID" value="NZ_JAUFQI010000001.1"/>
</dbReference>
<evidence type="ECO:0000256" key="8">
    <source>
        <dbReference type="ARBA" id="ARBA00022989"/>
    </source>
</evidence>
<evidence type="ECO:0000259" key="11">
    <source>
        <dbReference type="PROSITE" id="PS52015"/>
    </source>
</evidence>
<gene>
    <name evidence="12" type="ORF">ACFOND_05680</name>
</gene>
<keyword evidence="8 10" id="KW-1133">Transmembrane helix</keyword>
<dbReference type="PROSITE" id="PS52015">
    <property type="entry name" value="TONB_CTD"/>
    <property type="match status" value="1"/>
</dbReference>
<evidence type="ECO:0000256" key="5">
    <source>
        <dbReference type="ARBA" id="ARBA00022519"/>
    </source>
</evidence>
<keyword evidence="9 10" id="KW-0472">Membrane</keyword>
<evidence type="ECO:0000313" key="12">
    <source>
        <dbReference type="EMBL" id="MFC3701128.1"/>
    </source>
</evidence>
<keyword evidence="4" id="KW-1003">Cell membrane</keyword>